<evidence type="ECO:0000313" key="3">
    <source>
        <dbReference type="Proteomes" id="UP000036700"/>
    </source>
</evidence>
<dbReference type="KEGG" id="ptx:ABW99_15080"/>
<dbReference type="STRING" id="445709.ABW99_15080"/>
<dbReference type="Proteomes" id="UP000036700">
    <property type="component" value="Chromosome"/>
</dbReference>
<accession>A0A0G3EQI1</accession>
<dbReference type="OrthoDB" id="5514845at2"/>
<dbReference type="RefSeq" id="WP_047215241.1">
    <property type="nucleotide sequence ID" value="NZ_CP011568.3"/>
</dbReference>
<dbReference type="InterPro" id="IPR002878">
    <property type="entry name" value="ChsH2_C"/>
</dbReference>
<keyword evidence="3" id="KW-1185">Reference proteome</keyword>
<name>A0A0G3EQI1_9BURK</name>
<proteinExistence type="predicted"/>
<dbReference type="EMBL" id="CP011568">
    <property type="protein sequence ID" value="AKJ69343.1"/>
    <property type="molecule type" value="Genomic_DNA"/>
</dbReference>
<evidence type="ECO:0000259" key="1">
    <source>
        <dbReference type="Pfam" id="PF01796"/>
    </source>
</evidence>
<sequence>MMPVPIESARSKYLQGLASGKLLYQFDRVAGVPVFFPREVGPSGRPDALEWRCSAGFGAIYAITVFHPKGRAPYPIVIVELDEGFRLMSTVIGDCAGLSIGSRVRAGFEATADEYRVVFEVVR</sequence>
<dbReference type="PANTHER" id="PTHR34075">
    <property type="entry name" value="BLR3430 PROTEIN"/>
    <property type="match status" value="1"/>
</dbReference>
<dbReference type="InterPro" id="IPR052513">
    <property type="entry name" value="Thioester_dehydratase-like"/>
</dbReference>
<dbReference type="Pfam" id="PF01796">
    <property type="entry name" value="OB_ChsH2_C"/>
    <property type="match status" value="1"/>
</dbReference>
<dbReference type="InterPro" id="IPR012340">
    <property type="entry name" value="NA-bd_OB-fold"/>
</dbReference>
<reference evidence="3" key="1">
    <citation type="submission" date="2015-06" db="EMBL/GenBank/DDBJ databases">
        <authorList>
            <person name="Lim Y.L."/>
            <person name="Ee R."/>
            <person name="Yong D."/>
            <person name="How K.Y."/>
            <person name="Yin W.F."/>
            <person name="Chan K.G."/>
        </authorList>
    </citation>
    <scope>NUCLEOTIDE SEQUENCE [LARGE SCALE GENOMIC DNA]</scope>
    <source>
        <strain evidence="3">DSM 25325</strain>
    </source>
</reference>
<dbReference type="PANTHER" id="PTHR34075:SF5">
    <property type="entry name" value="BLR3430 PROTEIN"/>
    <property type="match status" value="1"/>
</dbReference>
<dbReference type="SUPFAM" id="SSF50249">
    <property type="entry name" value="Nucleic acid-binding proteins"/>
    <property type="match status" value="1"/>
</dbReference>
<dbReference type="AlphaFoldDB" id="A0A0G3EQI1"/>
<protein>
    <recommendedName>
        <fullName evidence="1">ChsH2 C-terminal OB-fold domain-containing protein</fullName>
    </recommendedName>
</protein>
<gene>
    <name evidence="2" type="ORF">ABW99_15080</name>
</gene>
<dbReference type="PATRIC" id="fig|445709.3.peg.3189"/>
<organism evidence="2 3">
    <name type="scientific">Pandoraea thiooxydans</name>
    <dbReference type="NCBI Taxonomy" id="445709"/>
    <lineage>
        <taxon>Bacteria</taxon>
        <taxon>Pseudomonadati</taxon>
        <taxon>Pseudomonadota</taxon>
        <taxon>Betaproteobacteria</taxon>
        <taxon>Burkholderiales</taxon>
        <taxon>Burkholderiaceae</taxon>
        <taxon>Pandoraea</taxon>
    </lineage>
</organism>
<evidence type="ECO:0000313" key="2">
    <source>
        <dbReference type="EMBL" id="AKJ69343.1"/>
    </source>
</evidence>
<feature type="domain" description="ChsH2 C-terminal OB-fold" evidence="1">
    <location>
        <begin position="51"/>
        <end position="108"/>
    </location>
</feature>